<gene>
    <name evidence="1" type="ORF">L484_023310</name>
</gene>
<reference evidence="2" key="1">
    <citation type="submission" date="2013-01" db="EMBL/GenBank/DDBJ databases">
        <title>Draft Genome Sequence of a Mulberry Tree, Morus notabilis C.K. Schneid.</title>
        <authorList>
            <person name="He N."/>
            <person name="Zhao S."/>
        </authorList>
    </citation>
    <scope>NUCLEOTIDE SEQUENCE</scope>
</reference>
<sequence>MDIRVPCEDVSEELTRELLIAISYSVPEKAFDLDLPPEKLSNVDGVSVLNGDITDHYRSELISISNAQSVDVKI</sequence>
<dbReference type="AlphaFoldDB" id="W9RN98"/>
<name>W9RN98_9ROSA</name>
<keyword evidence="2" id="KW-1185">Reference proteome</keyword>
<dbReference type="Pfam" id="PF21737">
    <property type="entry name" value="DUF6865"/>
    <property type="match status" value="1"/>
</dbReference>
<proteinExistence type="predicted"/>
<evidence type="ECO:0000313" key="2">
    <source>
        <dbReference type="Proteomes" id="UP000030645"/>
    </source>
</evidence>
<protein>
    <submittedName>
        <fullName evidence="1">Uncharacterized protein</fullName>
    </submittedName>
</protein>
<dbReference type="EMBL" id="KE345304">
    <property type="protein sequence ID" value="EXB99779.1"/>
    <property type="molecule type" value="Genomic_DNA"/>
</dbReference>
<dbReference type="PANTHER" id="PTHR35282">
    <property type="entry name" value="F5D14.24 PROTEIN"/>
    <property type="match status" value="1"/>
</dbReference>
<organism evidence="1 2">
    <name type="scientific">Morus notabilis</name>
    <dbReference type="NCBI Taxonomy" id="981085"/>
    <lineage>
        <taxon>Eukaryota</taxon>
        <taxon>Viridiplantae</taxon>
        <taxon>Streptophyta</taxon>
        <taxon>Embryophyta</taxon>
        <taxon>Tracheophyta</taxon>
        <taxon>Spermatophyta</taxon>
        <taxon>Magnoliopsida</taxon>
        <taxon>eudicotyledons</taxon>
        <taxon>Gunneridae</taxon>
        <taxon>Pentapetalae</taxon>
        <taxon>rosids</taxon>
        <taxon>fabids</taxon>
        <taxon>Rosales</taxon>
        <taxon>Moraceae</taxon>
        <taxon>Moreae</taxon>
        <taxon>Morus</taxon>
    </lineage>
</organism>
<dbReference type="Proteomes" id="UP000030645">
    <property type="component" value="Unassembled WGS sequence"/>
</dbReference>
<dbReference type="PANTHER" id="PTHR35282:SF11">
    <property type="entry name" value="EG5651"/>
    <property type="match status" value="1"/>
</dbReference>
<dbReference type="eggNOG" id="ENOG502SDQ8">
    <property type="taxonomic scope" value="Eukaryota"/>
</dbReference>
<dbReference type="InterPro" id="IPR049198">
    <property type="entry name" value="DUF6865"/>
</dbReference>
<evidence type="ECO:0000313" key="1">
    <source>
        <dbReference type="EMBL" id="EXB99779.1"/>
    </source>
</evidence>
<accession>W9RN98</accession>